<dbReference type="GO" id="GO:0005524">
    <property type="term" value="F:ATP binding"/>
    <property type="evidence" value="ECO:0007669"/>
    <property type="project" value="UniProtKB-UniRule"/>
</dbReference>
<organism evidence="6 7">
    <name type="scientific">Labedella endophytica</name>
    <dbReference type="NCBI Taxonomy" id="1523160"/>
    <lineage>
        <taxon>Bacteria</taxon>
        <taxon>Bacillati</taxon>
        <taxon>Actinomycetota</taxon>
        <taxon>Actinomycetes</taxon>
        <taxon>Micrococcales</taxon>
        <taxon>Microbacteriaceae</taxon>
        <taxon>Labedella</taxon>
    </lineage>
</organism>
<dbReference type="SUPFAM" id="SSF49879">
    <property type="entry name" value="SMAD/FHA domain"/>
    <property type="match status" value="1"/>
</dbReference>
<feature type="binding site" evidence="3">
    <location>
        <begin position="639"/>
        <end position="646"/>
    </location>
    <ligand>
        <name>ATP</name>
        <dbReference type="ChEBI" id="CHEBI:30616"/>
    </ligand>
</feature>
<dbReference type="InterPro" id="IPR050206">
    <property type="entry name" value="FtsK/SpoIIIE/SftA"/>
</dbReference>
<dbReference type="Pfam" id="PF01580">
    <property type="entry name" value="FtsK_SpoIIIE"/>
    <property type="match status" value="2"/>
</dbReference>
<keyword evidence="1 3" id="KW-0547">Nucleotide-binding</keyword>
<dbReference type="CDD" id="cd00060">
    <property type="entry name" value="FHA"/>
    <property type="match status" value="1"/>
</dbReference>
<feature type="region of interest" description="Disordered" evidence="4">
    <location>
        <begin position="186"/>
        <end position="224"/>
    </location>
</feature>
<dbReference type="InterPro" id="IPR003593">
    <property type="entry name" value="AAA+_ATPase"/>
</dbReference>
<gene>
    <name evidence="6" type="ORF">ELQ94_08855</name>
</gene>
<dbReference type="PANTHER" id="PTHR22683:SF1">
    <property type="entry name" value="TYPE VII SECRETION SYSTEM PROTEIN ESSC"/>
    <property type="match status" value="1"/>
</dbReference>
<feature type="compositionally biased region" description="Low complexity" evidence="4">
    <location>
        <begin position="199"/>
        <end position="210"/>
    </location>
</feature>
<feature type="binding site" evidence="3">
    <location>
        <begin position="976"/>
        <end position="983"/>
    </location>
    <ligand>
        <name>ATP</name>
        <dbReference type="ChEBI" id="CHEBI:30616"/>
    </ligand>
</feature>
<accession>A0A433JTD2</accession>
<dbReference type="InterPro" id="IPR008984">
    <property type="entry name" value="SMAD_FHA_dom_sf"/>
</dbReference>
<dbReference type="PANTHER" id="PTHR22683">
    <property type="entry name" value="SPORULATION PROTEIN RELATED"/>
    <property type="match status" value="1"/>
</dbReference>
<sequence length="1444" mass="154035">MTLRLSVQNPHSGTDGSWLLKVDESTTVAEIAESLKVAPGELVPAAPDTAIAQSGVLNGALLTGAALPRTDAADLPAGWPRLEVVGGPFSGETIALRPGGTLSLGSGSTADIRIADPWLADQHATITLDAGDGERRGALTASLSAANPVWINGEERSGAITLVPADLVQIGSGLFRIGVAPASDADIAPDGRGMRAFNRPSRIQPQRPQPAVQLPGDKPEESDASPLPWLSAVIPVILGVTMAFLFQRPVMLLMAAASPVMVIGSFLTNKRLQKRKGERTEAQWVQDVKDTKARIDLLVKEQRLDSWYRRPDPVIVRDIANRPLSRLWERRIGDPDALEVRLGVTEVDLDVRFEGGSQKDKMTERRVGVSPAPVSADLKAGVVGIAGPEDVTRSTLRAMLTSLATLRSPRDLQLVVLCDTDGSSDWGWAQWLPHLQLGESVVSLIGNTDDTRRERLREVTAMLDARMRAGTRTAFESHVVVVIDGARRYRMLPGMVQLLASGATYGIHVIAIDSDRSRLPEECATVVAVDPSDHSLARFETDDNYYPSVLLDGVSLGSAETIARNLCSIVHVSGAGDEGLLPTSVRYAELLGVDLDDPSVLVNRWTVAPRQTYVVVGAGAEGEFALDIVTDGPHALVAGTTGSGKSEFLQALVVSLAMANRPDALNFVLVDYKGGSAFADCERLPHTVGMVTNLDARETERALASLDAELKRRERVLRDLGAKDIDSAWSKDADAAARNGLARLMIVIDEFAELKTELPDFINGLVRIARVGRSLGVNLVLATQRPSGVITPEMQSNINLRVALRVTDRGDSSDVLGSGEAALISASTPGRGFVRTGAGTVPMPFQTARVAGIRPGVQRSRKVLPPHAPLDWSTLGFPPRFASGEASAPQAILDQDDTDLRALVNLIGEASARMGVKKNPSPWLVPLPTLLTLDRFASDARAEGDIVLGTEDVPAQQTQRTLTWNVATDSHLLFFGGALSGRTSALRTLLAQAIQNFTPADLHLYVADYGNGALLPFTEAPHTGAVVTALEQGRLPRLMARLVEELGIRQNTLSRAGVGNIVEQRRIVDPAEALPFALVVVDGWERLSSTLSADEIISFREQFMRVLREGPAVGIRVIVSADRSVTGDKISSFIDTQYVLPMRDVNDYRSAGIMIREVPPNMPPGRALYGPAGTEAQLALLSRDSTGEGQTATLRAIVAHVTEHFASFPELAELPQPFHVDPLPSYVALSAAYALPRSANSRAELPVVGVGGDTLSRFTLDWPEEGGFVVVGDRGTGRSSALAAIVHQLAWSSAPVAVVATKASTLTEVAAGHSVAVISDTSTGPEAIAELVESVSGRPLTIVVDDVETLRDSPLEHALIGAKRDLVFIVALTTEAVSSIFGGPYVEAKKARRGIVLSPANSMTGTQAFASQIPKFMLGKTPAGGGVLFRDGEYTPIQVPDIRA</sequence>
<name>A0A433JTD2_9MICO</name>
<dbReference type="Proteomes" id="UP000274909">
    <property type="component" value="Unassembled WGS sequence"/>
</dbReference>
<keyword evidence="2 3" id="KW-0067">ATP-binding</keyword>
<dbReference type="PROSITE" id="PS50901">
    <property type="entry name" value="FTSK"/>
    <property type="match status" value="2"/>
</dbReference>
<evidence type="ECO:0000256" key="4">
    <source>
        <dbReference type="SAM" id="MobiDB-lite"/>
    </source>
</evidence>
<reference evidence="6 7" key="1">
    <citation type="submission" date="2018-12" db="EMBL/GenBank/DDBJ databases">
        <authorList>
            <person name="Li F."/>
        </authorList>
    </citation>
    <scope>NUCLEOTIDE SEQUENCE [LARGE SCALE GENOMIC DNA]</scope>
    <source>
        <strain evidence="6 7">EGI 6500705</strain>
    </source>
</reference>
<dbReference type="GO" id="GO:0003677">
    <property type="term" value="F:DNA binding"/>
    <property type="evidence" value="ECO:0007669"/>
    <property type="project" value="InterPro"/>
</dbReference>
<proteinExistence type="predicted"/>
<dbReference type="Gene3D" id="2.60.200.20">
    <property type="match status" value="1"/>
</dbReference>
<comment type="caution">
    <text evidence="6">The sequence shown here is derived from an EMBL/GenBank/DDBJ whole genome shotgun (WGS) entry which is preliminary data.</text>
</comment>
<evidence type="ECO:0000313" key="6">
    <source>
        <dbReference type="EMBL" id="RUR01586.1"/>
    </source>
</evidence>
<dbReference type="CDD" id="cd01127">
    <property type="entry name" value="TrwB_TraG_TraD_VirD4"/>
    <property type="match status" value="1"/>
</dbReference>
<dbReference type="SMART" id="SM00382">
    <property type="entry name" value="AAA"/>
    <property type="match status" value="2"/>
</dbReference>
<evidence type="ECO:0000256" key="1">
    <source>
        <dbReference type="ARBA" id="ARBA00022741"/>
    </source>
</evidence>
<dbReference type="EMBL" id="RZGZ01000002">
    <property type="protein sequence ID" value="RUR01586.1"/>
    <property type="molecule type" value="Genomic_DNA"/>
</dbReference>
<evidence type="ECO:0000256" key="2">
    <source>
        <dbReference type="ARBA" id="ARBA00022840"/>
    </source>
</evidence>
<dbReference type="Gene3D" id="3.40.50.300">
    <property type="entry name" value="P-loop containing nucleotide triphosphate hydrolases"/>
    <property type="match status" value="4"/>
</dbReference>
<keyword evidence="7" id="KW-1185">Reference proteome</keyword>
<feature type="domain" description="FtsK" evidence="5">
    <location>
        <begin position="959"/>
        <end position="1161"/>
    </location>
</feature>
<dbReference type="InterPro" id="IPR002543">
    <property type="entry name" value="FtsK_dom"/>
</dbReference>
<dbReference type="SUPFAM" id="SSF52540">
    <property type="entry name" value="P-loop containing nucleoside triphosphate hydrolases"/>
    <property type="match status" value="3"/>
</dbReference>
<evidence type="ECO:0000259" key="5">
    <source>
        <dbReference type="PROSITE" id="PS50901"/>
    </source>
</evidence>
<evidence type="ECO:0000256" key="3">
    <source>
        <dbReference type="PROSITE-ProRule" id="PRU00289"/>
    </source>
</evidence>
<evidence type="ECO:0000313" key="7">
    <source>
        <dbReference type="Proteomes" id="UP000274909"/>
    </source>
</evidence>
<dbReference type="InterPro" id="IPR027417">
    <property type="entry name" value="P-loop_NTPase"/>
</dbReference>
<feature type="domain" description="FtsK" evidence="5">
    <location>
        <begin position="621"/>
        <end position="813"/>
    </location>
</feature>
<protein>
    <recommendedName>
        <fullName evidence="5">FtsK domain-containing protein</fullName>
    </recommendedName>
</protein>
<dbReference type="OrthoDB" id="9807790at2"/>
<dbReference type="RefSeq" id="WP_127049266.1">
    <property type="nucleotide sequence ID" value="NZ_RZGZ01000002.1"/>
</dbReference>